<accession>A0A1D3JC06</accession>
<protein>
    <submittedName>
        <fullName evidence="1">PIR protein</fullName>
    </submittedName>
</protein>
<dbReference type="InterPro" id="IPR008780">
    <property type="entry name" value="Plasmodium_Vir"/>
</dbReference>
<gene>
    <name evidence="1" type="primary">PocGH01_00098500</name>
    <name evidence="1" type="ORF">POCGH01_00098500</name>
</gene>
<proteinExistence type="predicted"/>
<dbReference type="Pfam" id="PF05795">
    <property type="entry name" value="Plasmodium_Vir"/>
    <property type="match status" value="1"/>
</dbReference>
<evidence type="ECO:0000313" key="2">
    <source>
        <dbReference type="Proteomes" id="UP000242942"/>
    </source>
</evidence>
<dbReference type="AlphaFoldDB" id="A0A1D3JC06"/>
<sequence length="319" mass="36288">MEELGEKKTITYDMVDMLNMNSTNMGMAETFTQQTPNPQFTSTCDSILTNLHNSNLNFNSICITLLSYFQLCKVTKSSLNPDSYCGYANYWLNKKVRKENGTLEEYASSFFNIFANSTNGNFTGNECKNYIYDLGDDTFKKLKILFTYYSDYNNFIIYKNTNPDVSCTHAQKCAKIYEENIVNCSIFEDEFCKKLKTFRDILMNQLISPSICAEQQDIILSIDKKMTESTSQNQREESSQATTISASSLGTMMGVSLLSLFLYKVTPLGSWLSLRIGNLKKTLNIVDNEGNESLFHYSESTESNITNGDYNIAYHFVGN</sequence>
<keyword evidence="2" id="KW-1185">Reference proteome</keyword>
<organism evidence="1 2">
    <name type="scientific">Plasmodium ovale</name>
    <name type="common">malaria parasite P. ovale</name>
    <dbReference type="NCBI Taxonomy" id="36330"/>
    <lineage>
        <taxon>Eukaryota</taxon>
        <taxon>Sar</taxon>
        <taxon>Alveolata</taxon>
        <taxon>Apicomplexa</taxon>
        <taxon>Aconoidasida</taxon>
        <taxon>Haemosporida</taxon>
        <taxon>Plasmodiidae</taxon>
        <taxon>Plasmodium</taxon>
        <taxon>Plasmodium (Plasmodium)</taxon>
    </lineage>
</organism>
<name>A0A1D3JC06_PLAOA</name>
<dbReference type="Proteomes" id="UP000242942">
    <property type="component" value="Unassembled WGS sequence"/>
</dbReference>
<dbReference type="EMBL" id="FLRI01000053">
    <property type="protein sequence ID" value="SBT83168.1"/>
    <property type="molecule type" value="Genomic_DNA"/>
</dbReference>
<dbReference type="VEuPathDB" id="PlasmoDB:PocGH01_00098500"/>
<evidence type="ECO:0000313" key="1">
    <source>
        <dbReference type="EMBL" id="SBT83168.1"/>
    </source>
</evidence>
<dbReference type="VEuPathDB" id="PlasmoDB:POWCR01_000170300"/>
<reference evidence="1 2" key="1">
    <citation type="submission" date="2016-06" db="EMBL/GenBank/DDBJ databases">
        <authorList>
            <consortium name="Pathogen Informatics"/>
        </authorList>
    </citation>
    <scope>NUCLEOTIDE SEQUENCE [LARGE SCALE GENOMIC DNA]</scope>
    <source>
        <strain evidence="1">PocGH01</strain>
    </source>
</reference>
<dbReference type="OrthoDB" id="388866at2759"/>